<dbReference type="EMBL" id="CP000089">
    <property type="protein sequence ID" value="AAZ46090.1"/>
    <property type="molecule type" value="Genomic_DNA"/>
</dbReference>
<dbReference type="HOGENOM" id="CLU_131496_11_1_4"/>
<dbReference type="PANTHER" id="PTHR33336:SF3">
    <property type="entry name" value="ABM DOMAIN-CONTAINING PROTEIN"/>
    <property type="match status" value="1"/>
</dbReference>
<gene>
    <name evidence="2" type="ordered locus">Daro_1341</name>
</gene>
<dbReference type="OrthoDB" id="9812192at2"/>
<protein>
    <submittedName>
        <fullName evidence="2">Antibiotic biosynthesis monooxygenase</fullName>
    </submittedName>
</protein>
<dbReference type="Gene3D" id="3.30.70.100">
    <property type="match status" value="1"/>
</dbReference>
<dbReference type="Pfam" id="PF03992">
    <property type="entry name" value="ABM"/>
    <property type="match status" value="1"/>
</dbReference>
<name>Q47GE1_DECAR</name>
<proteinExistence type="predicted"/>
<sequence>MFMRLHVVASFLARPDSTDALRQLLVEIVKSVRSDPGCLRCNLVSSLETPNEYTFIEEWIDRAALDSHLAEPEVEADIVKILALVSAPPDVRLYTTC</sequence>
<feature type="domain" description="ABM" evidence="1">
    <location>
        <begin position="5"/>
        <end position="94"/>
    </location>
</feature>
<evidence type="ECO:0000259" key="1">
    <source>
        <dbReference type="PROSITE" id="PS51725"/>
    </source>
</evidence>
<keyword evidence="2" id="KW-0503">Monooxygenase</keyword>
<accession>Q47GE1</accession>
<dbReference type="InterPro" id="IPR050744">
    <property type="entry name" value="AI-2_Isomerase_LsrG"/>
</dbReference>
<dbReference type="KEGG" id="dar:Daro_1341"/>
<dbReference type="SUPFAM" id="SSF54909">
    <property type="entry name" value="Dimeric alpha+beta barrel"/>
    <property type="match status" value="1"/>
</dbReference>
<dbReference type="InterPro" id="IPR007138">
    <property type="entry name" value="ABM_dom"/>
</dbReference>
<organism evidence="2">
    <name type="scientific">Dechloromonas aromatica (strain RCB)</name>
    <dbReference type="NCBI Taxonomy" id="159087"/>
    <lineage>
        <taxon>Bacteria</taxon>
        <taxon>Pseudomonadati</taxon>
        <taxon>Pseudomonadota</taxon>
        <taxon>Betaproteobacteria</taxon>
        <taxon>Rhodocyclales</taxon>
        <taxon>Azonexaceae</taxon>
        <taxon>Dechloromonas</taxon>
    </lineage>
</organism>
<dbReference type="GO" id="GO:0004497">
    <property type="term" value="F:monooxygenase activity"/>
    <property type="evidence" value="ECO:0007669"/>
    <property type="project" value="UniProtKB-KW"/>
</dbReference>
<dbReference type="PROSITE" id="PS51725">
    <property type="entry name" value="ABM"/>
    <property type="match status" value="1"/>
</dbReference>
<dbReference type="PANTHER" id="PTHR33336">
    <property type="entry name" value="QUINOL MONOOXYGENASE YGIN-RELATED"/>
    <property type="match status" value="1"/>
</dbReference>
<keyword evidence="2" id="KW-0560">Oxidoreductase</keyword>
<dbReference type="STRING" id="159087.Daro_1341"/>
<reference evidence="2" key="1">
    <citation type="submission" date="2005-08" db="EMBL/GenBank/DDBJ databases">
        <title>Complete sequence of Dechloromonas aromatica RCB.</title>
        <authorList>
            <person name="Salinero K.K."/>
            <person name="Copeland A."/>
            <person name="Lucas S."/>
            <person name="Lapidus A."/>
            <person name="Barry K."/>
            <person name="Detter J.C."/>
            <person name="Glavina T."/>
            <person name="Hammon N."/>
            <person name="Israni S."/>
            <person name="Pitluck S."/>
            <person name="Di Bartolo G."/>
            <person name="Trong S."/>
            <person name="Schmutz J."/>
            <person name="Larimer F."/>
            <person name="Land M."/>
            <person name="Ivanova N."/>
            <person name="Richardson P."/>
        </authorList>
    </citation>
    <scope>NUCLEOTIDE SEQUENCE</scope>
    <source>
        <strain evidence="2">RCB</strain>
    </source>
</reference>
<evidence type="ECO:0000313" key="2">
    <source>
        <dbReference type="EMBL" id="AAZ46090.1"/>
    </source>
</evidence>
<dbReference type="InterPro" id="IPR011008">
    <property type="entry name" value="Dimeric_a/b-barrel"/>
</dbReference>
<dbReference type="eggNOG" id="COG1359">
    <property type="taxonomic scope" value="Bacteria"/>
</dbReference>
<dbReference type="AlphaFoldDB" id="Q47GE1"/>